<dbReference type="HAMAP" id="MF_01320_B">
    <property type="entry name" value="Ribosomal_uL2_B"/>
    <property type="match status" value="1"/>
</dbReference>
<dbReference type="InterPro" id="IPR014722">
    <property type="entry name" value="Rib_uL2_dom2"/>
</dbReference>
<reference evidence="9 10" key="1">
    <citation type="submission" date="2019-02" db="EMBL/GenBank/DDBJ databases">
        <title>Deep-cultivation of Planctomycetes and their phenomic and genomic characterization uncovers novel biology.</title>
        <authorList>
            <person name="Wiegand S."/>
            <person name="Jogler M."/>
            <person name="Boedeker C."/>
            <person name="Pinto D."/>
            <person name="Vollmers J."/>
            <person name="Rivas-Marin E."/>
            <person name="Kohn T."/>
            <person name="Peeters S.H."/>
            <person name="Heuer A."/>
            <person name="Rast P."/>
            <person name="Oberbeckmann S."/>
            <person name="Bunk B."/>
            <person name="Jeske O."/>
            <person name="Meyerdierks A."/>
            <person name="Storesund J.E."/>
            <person name="Kallscheuer N."/>
            <person name="Luecker S."/>
            <person name="Lage O.M."/>
            <person name="Pohl T."/>
            <person name="Merkel B.J."/>
            <person name="Hornburger P."/>
            <person name="Mueller R.-W."/>
            <person name="Bruemmer F."/>
            <person name="Labrenz M."/>
            <person name="Spormann A.M."/>
            <person name="Op den Camp H."/>
            <person name="Overmann J."/>
            <person name="Amann R."/>
            <person name="Jetten M.S.M."/>
            <person name="Mascher T."/>
            <person name="Medema M.H."/>
            <person name="Devos D.P."/>
            <person name="Kaster A.-K."/>
            <person name="Ovreas L."/>
            <person name="Rohde M."/>
            <person name="Galperin M.Y."/>
            <person name="Jogler C."/>
        </authorList>
    </citation>
    <scope>NUCLEOTIDE SEQUENCE [LARGE SCALE GENOMIC DNA]</scope>
    <source>
        <strain evidence="9 10">Pan161</strain>
    </source>
</reference>
<dbReference type="OrthoDB" id="9778722at2"/>
<accession>A0A517VLW9</accession>
<evidence type="ECO:0000256" key="5">
    <source>
        <dbReference type="HAMAP-Rule" id="MF_01320"/>
    </source>
</evidence>
<dbReference type="Proteomes" id="UP000316855">
    <property type="component" value="Chromosome"/>
</dbReference>
<keyword evidence="2 5" id="KW-0689">Ribosomal protein</keyword>
<dbReference type="AlphaFoldDB" id="A0A517VLW9"/>
<evidence type="ECO:0000256" key="6">
    <source>
        <dbReference type="SAM" id="MobiDB-lite"/>
    </source>
</evidence>
<dbReference type="FunFam" id="4.10.950.10:FF:000001">
    <property type="entry name" value="50S ribosomal protein L2"/>
    <property type="match status" value="1"/>
</dbReference>
<dbReference type="KEGG" id="gax:Pan161_56930"/>
<name>A0A517VLW9_9PLAN</name>
<organism evidence="9 10">
    <name type="scientific">Gimesia algae</name>
    <dbReference type="NCBI Taxonomy" id="2527971"/>
    <lineage>
        <taxon>Bacteria</taxon>
        <taxon>Pseudomonadati</taxon>
        <taxon>Planctomycetota</taxon>
        <taxon>Planctomycetia</taxon>
        <taxon>Planctomycetales</taxon>
        <taxon>Planctomycetaceae</taxon>
        <taxon>Gimesia</taxon>
    </lineage>
</organism>
<dbReference type="PANTHER" id="PTHR13691">
    <property type="entry name" value="RIBOSOMAL PROTEIN L2"/>
    <property type="match status" value="1"/>
</dbReference>
<evidence type="ECO:0000256" key="2">
    <source>
        <dbReference type="ARBA" id="ARBA00022980"/>
    </source>
</evidence>
<dbReference type="GO" id="GO:0019843">
    <property type="term" value="F:rRNA binding"/>
    <property type="evidence" value="ECO:0007669"/>
    <property type="project" value="UniProtKB-UniRule"/>
</dbReference>
<feature type="compositionally biased region" description="Basic residues" evidence="6">
    <location>
        <begin position="256"/>
        <end position="285"/>
    </location>
</feature>
<evidence type="ECO:0000256" key="4">
    <source>
        <dbReference type="ARBA" id="ARBA00035242"/>
    </source>
</evidence>
<feature type="region of interest" description="Disordered" evidence="6">
    <location>
        <begin position="224"/>
        <end position="285"/>
    </location>
</feature>
<keyword evidence="3 5" id="KW-0687">Ribonucleoprotein</keyword>
<dbReference type="InterPro" id="IPR005880">
    <property type="entry name" value="Ribosomal_uL2_bac/org-type"/>
</dbReference>
<dbReference type="Pfam" id="PF00181">
    <property type="entry name" value="Ribosomal_L2_N"/>
    <property type="match status" value="1"/>
</dbReference>
<keyword evidence="5" id="KW-0694">RNA-binding</keyword>
<dbReference type="SMART" id="SM01382">
    <property type="entry name" value="Ribosomal_L2_C"/>
    <property type="match status" value="1"/>
</dbReference>
<dbReference type="GO" id="GO:0015934">
    <property type="term" value="C:large ribosomal subunit"/>
    <property type="evidence" value="ECO:0007669"/>
    <property type="project" value="InterPro"/>
</dbReference>
<dbReference type="InterPro" id="IPR002171">
    <property type="entry name" value="Ribosomal_uL2"/>
</dbReference>
<dbReference type="NCBIfam" id="TIGR01171">
    <property type="entry name" value="rplB_bact"/>
    <property type="match status" value="1"/>
</dbReference>
<dbReference type="PIRSF" id="PIRSF002158">
    <property type="entry name" value="Ribosomal_L2"/>
    <property type="match status" value="1"/>
</dbReference>
<dbReference type="InterPro" id="IPR022666">
    <property type="entry name" value="Ribosomal_uL2_RNA-bd_dom"/>
</dbReference>
<dbReference type="SMART" id="SM01383">
    <property type="entry name" value="Ribosomal_L2"/>
    <property type="match status" value="1"/>
</dbReference>
<proteinExistence type="inferred from homology"/>
<sequence length="285" mass="31173">MGIRFYKPVTPGRRGASVSDFAAITDRKKAPEKSLLVRYKKKGGRNNQGVITSRHRGGGHKRMYRLIDFRRNKDGVPAKVNGVEYDPNRSARIALLHYVDGEKRYILAPEGLKAGDTVVSGEKVEPNVGNCMPLSSIPLGSTIHNVEMQPGRGGQLCRSAGTSAVLNAREDNWAQVTLPSGEVRRIPSSCRATMGEIGNSEHTKIVLGKAGRKRWLGRRPHVRGTCMNPVAHPMGGGEGRNSGGRHPCSPTGKLAKGGKTRKRKKASSKAIIRRRKSRRYGQLKL</sequence>
<evidence type="ECO:0000256" key="1">
    <source>
        <dbReference type="ARBA" id="ARBA00005636"/>
    </source>
</evidence>
<dbReference type="InterPro" id="IPR012340">
    <property type="entry name" value="NA-bd_OB-fold"/>
</dbReference>
<protein>
    <recommendedName>
        <fullName evidence="4 5">Large ribosomal subunit protein uL2</fullName>
    </recommendedName>
</protein>
<dbReference type="Pfam" id="PF03947">
    <property type="entry name" value="Ribosomal_L2_C"/>
    <property type="match status" value="1"/>
</dbReference>
<dbReference type="FunFam" id="2.40.50.140:FF:000003">
    <property type="entry name" value="50S ribosomal protein L2"/>
    <property type="match status" value="1"/>
</dbReference>
<gene>
    <name evidence="5 9" type="primary">rplB</name>
    <name evidence="9" type="ORF">Pan161_56930</name>
</gene>
<keyword evidence="10" id="KW-1185">Reference proteome</keyword>
<evidence type="ECO:0000313" key="10">
    <source>
        <dbReference type="Proteomes" id="UP000316855"/>
    </source>
</evidence>
<dbReference type="Gene3D" id="2.40.50.140">
    <property type="entry name" value="Nucleic acid-binding proteins"/>
    <property type="match status" value="1"/>
</dbReference>
<evidence type="ECO:0000313" key="9">
    <source>
        <dbReference type="EMBL" id="QDT94006.1"/>
    </source>
</evidence>
<evidence type="ECO:0000259" key="7">
    <source>
        <dbReference type="SMART" id="SM01382"/>
    </source>
</evidence>
<dbReference type="GO" id="GO:0016740">
    <property type="term" value="F:transferase activity"/>
    <property type="evidence" value="ECO:0007669"/>
    <property type="project" value="InterPro"/>
</dbReference>
<dbReference type="GO" id="GO:0003735">
    <property type="term" value="F:structural constituent of ribosome"/>
    <property type="evidence" value="ECO:0007669"/>
    <property type="project" value="InterPro"/>
</dbReference>
<dbReference type="GO" id="GO:0002181">
    <property type="term" value="P:cytoplasmic translation"/>
    <property type="evidence" value="ECO:0007669"/>
    <property type="project" value="TreeGrafter"/>
</dbReference>
<dbReference type="Gene3D" id="2.30.30.30">
    <property type="match status" value="1"/>
</dbReference>
<dbReference type="InterPro" id="IPR022669">
    <property type="entry name" value="Ribosomal_uL2_C"/>
</dbReference>
<dbReference type="SUPFAM" id="SSF50104">
    <property type="entry name" value="Translation proteins SH3-like domain"/>
    <property type="match status" value="1"/>
</dbReference>
<dbReference type="EMBL" id="CP036343">
    <property type="protein sequence ID" value="QDT94006.1"/>
    <property type="molecule type" value="Genomic_DNA"/>
</dbReference>
<dbReference type="FunFam" id="2.30.30.30:FF:000001">
    <property type="entry name" value="50S ribosomal protein L2"/>
    <property type="match status" value="1"/>
</dbReference>
<dbReference type="SUPFAM" id="SSF50249">
    <property type="entry name" value="Nucleic acid-binding proteins"/>
    <property type="match status" value="1"/>
</dbReference>
<evidence type="ECO:0000259" key="8">
    <source>
        <dbReference type="SMART" id="SM01383"/>
    </source>
</evidence>
<evidence type="ECO:0000256" key="3">
    <source>
        <dbReference type="ARBA" id="ARBA00023274"/>
    </source>
</evidence>
<dbReference type="PANTHER" id="PTHR13691:SF5">
    <property type="entry name" value="LARGE RIBOSOMAL SUBUNIT PROTEIN UL2M"/>
    <property type="match status" value="1"/>
</dbReference>
<comment type="similarity">
    <text evidence="1 5">Belongs to the universal ribosomal protein uL2 family.</text>
</comment>
<feature type="domain" description="Large ribosomal subunit protein uL2 C-terminal" evidence="7">
    <location>
        <begin position="126"/>
        <end position="254"/>
    </location>
</feature>
<comment type="function">
    <text evidence="5">One of the primary rRNA binding proteins. Required for association of the 30S and 50S subunits to form the 70S ribosome, for tRNA binding and peptide bond formation. It has been suggested to have peptidyltransferase activity; this is somewhat controversial. Makes several contacts with the 16S rRNA in the 70S ribosome.</text>
</comment>
<feature type="domain" description="Large ribosomal subunit protein uL2 RNA-binding" evidence="8">
    <location>
        <begin position="44"/>
        <end position="120"/>
    </location>
</feature>
<dbReference type="Gene3D" id="4.10.950.10">
    <property type="entry name" value="Ribosomal protein L2, domain 3"/>
    <property type="match status" value="1"/>
</dbReference>
<dbReference type="InterPro" id="IPR014726">
    <property type="entry name" value="Ribosomal_uL2_dom3"/>
</dbReference>
<dbReference type="RefSeq" id="WP_145231957.1">
    <property type="nucleotide sequence ID" value="NZ_CP036343.1"/>
</dbReference>
<dbReference type="InterPro" id="IPR008991">
    <property type="entry name" value="Translation_prot_SH3-like_sf"/>
</dbReference>
<keyword evidence="5" id="KW-0699">rRNA-binding</keyword>
<comment type="subunit">
    <text evidence="5">Part of the 50S ribosomal subunit. Forms a bridge to the 30S subunit in the 70S ribosome.</text>
</comment>